<organism evidence="1 2">
    <name type="scientific">Lactuca saligna</name>
    <name type="common">Willowleaf lettuce</name>
    <dbReference type="NCBI Taxonomy" id="75948"/>
    <lineage>
        <taxon>Eukaryota</taxon>
        <taxon>Viridiplantae</taxon>
        <taxon>Streptophyta</taxon>
        <taxon>Embryophyta</taxon>
        <taxon>Tracheophyta</taxon>
        <taxon>Spermatophyta</taxon>
        <taxon>Magnoliopsida</taxon>
        <taxon>eudicotyledons</taxon>
        <taxon>Gunneridae</taxon>
        <taxon>Pentapetalae</taxon>
        <taxon>asterids</taxon>
        <taxon>campanulids</taxon>
        <taxon>Asterales</taxon>
        <taxon>Asteraceae</taxon>
        <taxon>Cichorioideae</taxon>
        <taxon>Cichorieae</taxon>
        <taxon>Lactucinae</taxon>
        <taxon>Lactuca</taxon>
    </lineage>
</organism>
<evidence type="ECO:0000313" key="1">
    <source>
        <dbReference type="EMBL" id="CAI9291571.1"/>
    </source>
</evidence>
<accession>A0AA35ZG00</accession>
<dbReference type="EMBL" id="OX465082">
    <property type="protein sequence ID" value="CAI9291571.1"/>
    <property type="molecule type" value="Genomic_DNA"/>
</dbReference>
<name>A0AA35ZG00_LACSI</name>
<sequence length="107" mass="12335">MKKKTSKSQKNQNIIHTHEDSCKDFEDEGLQDVMLVHDLKGDANATELLTSRYLEDEVYHVLYEQHLDVEVPPILEPVHEEVLEVEKVQHVPEEVPLVPQVDVVPET</sequence>
<dbReference type="Proteomes" id="UP001177003">
    <property type="component" value="Chromosome 6"/>
</dbReference>
<reference evidence="1" key="1">
    <citation type="submission" date="2023-04" db="EMBL/GenBank/DDBJ databases">
        <authorList>
            <person name="Vijverberg K."/>
            <person name="Xiong W."/>
            <person name="Schranz E."/>
        </authorList>
    </citation>
    <scope>NUCLEOTIDE SEQUENCE</scope>
</reference>
<proteinExistence type="predicted"/>
<keyword evidence="2" id="KW-1185">Reference proteome</keyword>
<protein>
    <submittedName>
        <fullName evidence="1">Uncharacterized protein</fullName>
    </submittedName>
</protein>
<evidence type="ECO:0000313" key="2">
    <source>
        <dbReference type="Proteomes" id="UP001177003"/>
    </source>
</evidence>
<gene>
    <name evidence="1" type="ORF">LSALG_LOCUS30704</name>
</gene>
<dbReference type="AlphaFoldDB" id="A0AA35ZG00"/>